<dbReference type="EMBL" id="JARGDH010000006">
    <property type="protein sequence ID" value="KAL0265911.1"/>
    <property type="molecule type" value="Genomic_DNA"/>
</dbReference>
<accession>A0AAW2H8C4</accession>
<comment type="caution">
    <text evidence="1">The sequence shown here is derived from an EMBL/GenBank/DDBJ whole genome shotgun (WGS) entry which is preliminary data.</text>
</comment>
<evidence type="ECO:0000313" key="1">
    <source>
        <dbReference type="EMBL" id="KAL0265911.1"/>
    </source>
</evidence>
<protein>
    <submittedName>
        <fullName evidence="1">Uncharacterized protein</fullName>
    </submittedName>
</protein>
<dbReference type="AlphaFoldDB" id="A0AAW2H8C4"/>
<organism evidence="1">
    <name type="scientific">Menopon gallinae</name>
    <name type="common">poultry shaft louse</name>
    <dbReference type="NCBI Taxonomy" id="328185"/>
    <lineage>
        <taxon>Eukaryota</taxon>
        <taxon>Metazoa</taxon>
        <taxon>Ecdysozoa</taxon>
        <taxon>Arthropoda</taxon>
        <taxon>Hexapoda</taxon>
        <taxon>Insecta</taxon>
        <taxon>Pterygota</taxon>
        <taxon>Neoptera</taxon>
        <taxon>Paraneoptera</taxon>
        <taxon>Psocodea</taxon>
        <taxon>Troctomorpha</taxon>
        <taxon>Phthiraptera</taxon>
        <taxon>Amblycera</taxon>
        <taxon>Menoponidae</taxon>
        <taxon>Menopon</taxon>
    </lineage>
</organism>
<reference evidence="1" key="1">
    <citation type="journal article" date="2024" name="Gigascience">
        <title>Chromosome-level genome of the poultry shaft louse Menopon gallinae provides insight into the host-switching and adaptive evolution of parasitic lice.</title>
        <authorList>
            <person name="Xu Y."/>
            <person name="Ma L."/>
            <person name="Liu S."/>
            <person name="Liang Y."/>
            <person name="Liu Q."/>
            <person name="He Z."/>
            <person name="Tian L."/>
            <person name="Duan Y."/>
            <person name="Cai W."/>
            <person name="Li H."/>
            <person name="Song F."/>
        </authorList>
    </citation>
    <scope>NUCLEOTIDE SEQUENCE</scope>
    <source>
        <strain evidence="1">Cailab_2023a</strain>
    </source>
</reference>
<name>A0AAW2H8C4_9NEOP</name>
<proteinExistence type="predicted"/>
<gene>
    <name evidence="1" type="ORF">PYX00_011628</name>
</gene>
<sequence>MHMSSRQMHLSSMYLDPVTTHKKDVLSAVHAAHTVCHTICLHTAVQLSPVPVVIANRAHACSVKNRRQAYAMHPGLLACGSFTIHENIVWSELQTRPSGSTEQARSTVPRLPYSADRCREQRHSSYYMCLAPAHRICEAQRECETQNAWLNCHKFPASEQALQNIKVSHESSIDARSWLAAAAQAHAEAAGLCALLRYSSAKAPNISNPCPRTQATKFWK</sequence>